<keyword evidence="1" id="KW-0472">Membrane</keyword>
<dbReference type="Proteomes" id="UP000273145">
    <property type="component" value="Chromosome"/>
</dbReference>
<dbReference type="OrthoDB" id="9805479at2"/>
<keyword evidence="1" id="KW-0813">Transport</keyword>
<evidence type="ECO:0000313" key="3">
    <source>
        <dbReference type="Proteomes" id="UP000273145"/>
    </source>
</evidence>
<protein>
    <recommendedName>
        <fullName evidence="1">Probable queuosine precursor transporter</fullName>
        <shortName evidence="1">Q precursor transporter</shortName>
    </recommendedName>
</protein>
<keyword evidence="1" id="KW-0812">Transmembrane</keyword>
<organism evidence="2 3">
    <name type="scientific">Paenibacillus lentus</name>
    <dbReference type="NCBI Taxonomy" id="1338368"/>
    <lineage>
        <taxon>Bacteria</taxon>
        <taxon>Bacillati</taxon>
        <taxon>Bacillota</taxon>
        <taxon>Bacilli</taxon>
        <taxon>Bacillales</taxon>
        <taxon>Paenibacillaceae</taxon>
        <taxon>Paenibacillus</taxon>
    </lineage>
</organism>
<feature type="transmembrane region" description="Helical" evidence="1">
    <location>
        <begin position="169"/>
        <end position="190"/>
    </location>
</feature>
<dbReference type="Pfam" id="PF02592">
    <property type="entry name" value="Vut_1"/>
    <property type="match status" value="1"/>
</dbReference>
<dbReference type="NCBIfam" id="TIGR00697">
    <property type="entry name" value="queuosine precursor transporter"/>
    <property type="match status" value="1"/>
</dbReference>
<reference evidence="2 3" key="1">
    <citation type="submission" date="2018-11" db="EMBL/GenBank/DDBJ databases">
        <title>Genome sequencing of Paenibacillus lentus DSM25539(T).</title>
        <authorList>
            <person name="Kook J.-K."/>
            <person name="Park S.-N."/>
            <person name="Lim Y.K."/>
        </authorList>
    </citation>
    <scope>NUCLEOTIDE SEQUENCE [LARGE SCALE GENOMIC DNA]</scope>
    <source>
        <strain evidence="2 3">DSM 25539</strain>
    </source>
</reference>
<feature type="transmembrane region" description="Helical" evidence="1">
    <location>
        <begin position="196"/>
        <end position="218"/>
    </location>
</feature>
<dbReference type="KEGG" id="plen:EIM92_20575"/>
<dbReference type="InterPro" id="IPR003744">
    <property type="entry name" value="YhhQ"/>
</dbReference>
<dbReference type="GO" id="GO:0005886">
    <property type="term" value="C:plasma membrane"/>
    <property type="evidence" value="ECO:0007669"/>
    <property type="project" value="UniProtKB-SubCell"/>
</dbReference>
<proteinExistence type="inferred from homology"/>
<dbReference type="EMBL" id="CP034248">
    <property type="protein sequence ID" value="AZK48274.1"/>
    <property type="molecule type" value="Genomic_DNA"/>
</dbReference>
<dbReference type="GO" id="GO:0022857">
    <property type="term" value="F:transmembrane transporter activity"/>
    <property type="evidence" value="ECO:0007669"/>
    <property type="project" value="UniProtKB-UniRule"/>
</dbReference>
<dbReference type="PANTHER" id="PTHR34300">
    <property type="entry name" value="QUEUOSINE PRECURSOR TRANSPORTER-RELATED"/>
    <property type="match status" value="1"/>
</dbReference>
<accession>A0A3S8RZF7</accession>
<keyword evidence="1" id="KW-1003">Cell membrane</keyword>
<sequence length="229" mass="26396">MYNLGWGVLFVIVNFAFFLICYRWFGKKGLYAWIGVATVIANIQVVKTIEMFGIVMTLGNTMYVSLYMTSDLLNEKYGRGEAKKAVWFGFFTLIMTTILMQMALVFTPQPEDLAHSSLERIFGWMPRLALGSLTAYFVSQFLDVRLFSWIRKFYPSRGQLWIRNNGSTLISSFVDTLIFCTIAFAGQYSLQIWTEILLTTYVVKFVLTAAGTPFLYIARNFHQEEREEA</sequence>
<feature type="transmembrane region" description="Helical" evidence="1">
    <location>
        <begin position="85"/>
        <end position="108"/>
    </location>
</feature>
<dbReference type="RefSeq" id="WP_125084433.1">
    <property type="nucleotide sequence ID" value="NZ_CP034248.1"/>
</dbReference>
<comment type="similarity">
    <text evidence="1">Belongs to the vitamin uptake transporter (VUT/ECF) (TC 2.A.88) family. Q precursor transporter subfamily.</text>
</comment>
<feature type="transmembrane region" description="Helical" evidence="1">
    <location>
        <begin position="6"/>
        <end position="25"/>
    </location>
</feature>
<feature type="transmembrane region" description="Helical" evidence="1">
    <location>
        <begin position="52"/>
        <end position="73"/>
    </location>
</feature>
<dbReference type="PANTHER" id="PTHR34300:SF2">
    <property type="entry name" value="QUEUOSINE PRECURSOR TRANSPORTER-RELATED"/>
    <property type="match status" value="1"/>
</dbReference>
<keyword evidence="3" id="KW-1185">Reference proteome</keyword>
<evidence type="ECO:0000256" key="1">
    <source>
        <dbReference type="HAMAP-Rule" id="MF_02088"/>
    </source>
</evidence>
<comment type="subcellular location">
    <subcellularLocation>
        <location evidence="1">Cell membrane</location>
        <topology evidence="1">Multi-pass membrane protein</topology>
    </subcellularLocation>
</comment>
<feature type="transmembrane region" description="Helical" evidence="1">
    <location>
        <begin position="30"/>
        <end position="46"/>
    </location>
</feature>
<dbReference type="AlphaFoldDB" id="A0A3S8RZF7"/>
<feature type="transmembrane region" description="Helical" evidence="1">
    <location>
        <begin position="128"/>
        <end position="148"/>
    </location>
</feature>
<comment type="function">
    <text evidence="1">Involved in the import of queuosine (Q) precursors, required for Q precursor salvage.</text>
</comment>
<evidence type="ECO:0000313" key="2">
    <source>
        <dbReference type="EMBL" id="AZK48274.1"/>
    </source>
</evidence>
<keyword evidence="1" id="KW-1133">Transmembrane helix</keyword>
<gene>
    <name evidence="2" type="ORF">EIM92_20575</name>
</gene>
<dbReference type="HAMAP" id="MF_02088">
    <property type="entry name" value="Q_prec_transport"/>
    <property type="match status" value="1"/>
</dbReference>
<name>A0A3S8RZF7_9BACL</name>